<sequence length="324" mass="34814">ALVNGVERLEVEELDSGAGTSGVIESADNTLVDRVLVLGTRGIGSQKDNVLRREGAVGLDEVLVDSKLVGGQSTGLVRAEDGHTGQLFNGSDTGDDGLVLGELLSTDSHCDGQDSRHGNGNTTDQKHEDVIETATVRVVEARVEDNDLENDEDTDRHQAERSDLGQDLLQVTSGIIVLTDEGSRTTEESIATSRNNDTLGFTLLASRTREALVTGLLALGKRLSSQSSLVDRNVDGLGKTAIGGNDITNLERNHITRDENSRLDFSPFAITADLGLGRKRVHKRLDGVTGVTLFVETNGRVDQKQEHDTDEIRPIRGATTTVRE</sequence>
<dbReference type="EMBL" id="HACM01003456">
    <property type="protein sequence ID" value="CRZ03898.1"/>
    <property type="molecule type" value="Transcribed_RNA"/>
</dbReference>
<feature type="region of interest" description="Disordered" evidence="1">
    <location>
        <begin position="141"/>
        <end position="164"/>
    </location>
</feature>
<name>A0A0H5QPB7_9EUKA</name>
<reference evidence="2" key="1">
    <citation type="submission" date="2015-04" db="EMBL/GenBank/DDBJ databases">
        <title>The genome sequence of the plant pathogenic Rhizarian Plasmodiophora brassicae reveals insights in its biotrophic life cycle and the origin of chitin synthesis.</title>
        <authorList>
            <person name="Schwelm A."/>
            <person name="Fogelqvist J."/>
            <person name="Knaust A."/>
            <person name="Julke S."/>
            <person name="Lilja T."/>
            <person name="Dhandapani V."/>
            <person name="Bonilla-Rosso G."/>
            <person name="Karlsson M."/>
            <person name="Shevchenko A."/>
            <person name="Choi S.R."/>
            <person name="Kim H.G."/>
            <person name="Park J.Y."/>
            <person name="Lim Y.P."/>
            <person name="Ludwig-Muller J."/>
            <person name="Dixelius C."/>
        </authorList>
    </citation>
    <scope>NUCLEOTIDE SEQUENCE</scope>
    <source>
        <tissue evidence="2">Potato root galls</tissue>
    </source>
</reference>
<feature type="compositionally biased region" description="Basic and acidic residues" evidence="1">
    <location>
        <begin position="108"/>
        <end position="117"/>
    </location>
</feature>
<dbReference type="AntiFam" id="ANF00076">
    <property type="entry name" value="Shadow ORF (opposite copA)"/>
</dbReference>
<feature type="compositionally biased region" description="Basic and acidic residues" evidence="1">
    <location>
        <begin position="154"/>
        <end position="164"/>
    </location>
</feature>
<dbReference type="AlphaFoldDB" id="A0A0H5QPB7"/>
<evidence type="ECO:0000313" key="2">
    <source>
        <dbReference type="EMBL" id="CRZ03898.1"/>
    </source>
</evidence>
<feature type="non-terminal residue" evidence="2">
    <location>
        <position position="1"/>
    </location>
</feature>
<organism evidence="2">
    <name type="scientific">Spongospora subterranea</name>
    <dbReference type="NCBI Taxonomy" id="70186"/>
    <lineage>
        <taxon>Eukaryota</taxon>
        <taxon>Sar</taxon>
        <taxon>Rhizaria</taxon>
        <taxon>Endomyxa</taxon>
        <taxon>Phytomyxea</taxon>
        <taxon>Plasmodiophorida</taxon>
        <taxon>Plasmodiophoridae</taxon>
        <taxon>Spongospora</taxon>
    </lineage>
</organism>
<feature type="non-terminal residue" evidence="2">
    <location>
        <position position="324"/>
    </location>
</feature>
<protein>
    <submittedName>
        <fullName evidence="2">Uncharacterized protein</fullName>
    </submittedName>
</protein>
<accession>A0A0H5QPB7</accession>
<proteinExistence type="predicted"/>
<feature type="region of interest" description="Disordered" evidence="1">
    <location>
        <begin position="105"/>
        <end position="126"/>
    </location>
</feature>
<evidence type="ECO:0000256" key="1">
    <source>
        <dbReference type="SAM" id="MobiDB-lite"/>
    </source>
</evidence>